<dbReference type="Pfam" id="PF02630">
    <property type="entry name" value="SCO1-SenC"/>
    <property type="match status" value="1"/>
</dbReference>
<evidence type="ECO:0000256" key="1">
    <source>
        <dbReference type="ARBA" id="ARBA00010996"/>
    </source>
</evidence>
<dbReference type="PANTHER" id="PTHR12151">
    <property type="entry name" value="ELECTRON TRANSPORT PROTIN SCO1/SENC FAMILY MEMBER"/>
    <property type="match status" value="1"/>
</dbReference>
<dbReference type="CDD" id="cd02966">
    <property type="entry name" value="TlpA_like_family"/>
    <property type="match status" value="1"/>
</dbReference>
<evidence type="ECO:0000256" key="2">
    <source>
        <dbReference type="ARBA" id="ARBA00023008"/>
    </source>
</evidence>
<dbReference type="Pfam" id="PF00578">
    <property type="entry name" value="AhpC-TSA"/>
    <property type="match status" value="1"/>
</dbReference>
<dbReference type="InterPro" id="IPR013766">
    <property type="entry name" value="Thioredoxin_domain"/>
</dbReference>
<dbReference type="EMBL" id="UINC01031121">
    <property type="protein sequence ID" value="SVB16661.1"/>
    <property type="molecule type" value="Genomic_DNA"/>
</dbReference>
<dbReference type="GO" id="GO:0016209">
    <property type="term" value="F:antioxidant activity"/>
    <property type="evidence" value="ECO:0007669"/>
    <property type="project" value="InterPro"/>
</dbReference>
<dbReference type="SUPFAM" id="SSF52833">
    <property type="entry name" value="Thioredoxin-like"/>
    <property type="match status" value="2"/>
</dbReference>
<sequence length="471" mass="53017">MTNRGLLTLLLSTFFVTSGCLDGLDQQDDNDFWGEDCEETPDLICTAGPAPDFELVDQSNNPVNMSQFEGKVVVITFVYTHCPDVCPAVTYQMKKLSEELGDDYNESVVFLSVTVDPERDTPERLASFASDYDASWQFLTSTDDSPVGDMASVWYDYGIEVMIDEEACGGNGHHMEGYEGCHCNPGYMQDPWNIDDCIEDPDHDKNATFEEGLESDIITALDLWSGDFVNDSQAMASIDILVSQVFGSEWDLVDINGSQHSSSTYYEQNLTLIEFFHTDCSHCQNQIPALKEFHADHSSNINIVSVGGYGLGGDIDNVSTIYDFTIEHNTTWPYLYDESHQLMQVFGMNSYPSWVLLEGDQIVSRASGSKSYEQLVGLVEDRSEPVNLSEQMNLILENLEHWEAGHMSAEEMIEVIAAALNYEFEEETDGYYGVSHSAKLYIIDQDGNMRVVWRGYDWTYASIYHDVMMLL</sequence>
<reference evidence="4" key="1">
    <citation type="submission" date="2018-05" db="EMBL/GenBank/DDBJ databases">
        <authorList>
            <person name="Lanie J.A."/>
            <person name="Ng W.-L."/>
            <person name="Kazmierczak K.M."/>
            <person name="Andrzejewski T.M."/>
            <person name="Davidsen T.M."/>
            <person name="Wayne K.J."/>
            <person name="Tettelin H."/>
            <person name="Glass J.I."/>
            <person name="Rusch D."/>
            <person name="Podicherti R."/>
            <person name="Tsui H.-C.T."/>
            <person name="Winkler M.E."/>
        </authorList>
    </citation>
    <scope>NUCLEOTIDE SEQUENCE</scope>
</reference>
<organism evidence="4">
    <name type="scientific">marine metagenome</name>
    <dbReference type="NCBI Taxonomy" id="408172"/>
    <lineage>
        <taxon>unclassified sequences</taxon>
        <taxon>metagenomes</taxon>
        <taxon>ecological metagenomes</taxon>
    </lineage>
</organism>
<dbReference type="GO" id="GO:0016491">
    <property type="term" value="F:oxidoreductase activity"/>
    <property type="evidence" value="ECO:0007669"/>
    <property type="project" value="InterPro"/>
</dbReference>
<keyword evidence="2" id="KW-0186">Copper</keyword>
<dbReference type="CDD" id="cd02968">
    <property type="entry name" value="SCO"/>
    <property type="match status" value="1"/>
</dbReference>
<dbReference type="PROSITE" id="PS51257">
    <property type="entry name" value="PROKAR_LIPOPROTEIN"/>
    <property type="match status" value="1"/>
</dbReference>
<name>A0A382BT22_9ZZZZ</name>
<accession>A0A382BT22</accession>
<gene>
    <name evidence="4" type="ORF">METZ01_LOCUS169515</name>
</gene>
<dbReference type="AlphaFoldDB" id="A0A382BT22"/>
<dbReference type="PANTHER" id="PTHR12151:SF25">
    <property type="entry name" value="LINALOOL DEHYDRATASE_ISOMERASE DOMAIN-CONTAINING PROTEIN"/>
    <property type="match status" value="1"/>
</dbReference>
<dbReference type="PROSITE" id="PS51352">
    <property type="entry name" value="THIOREDOXIN_2"/>
    <property type="match status" value="2"/>
</dbReference>
<dbReference type="Gene3D" id="3.40.30.10">
    <property type="entry name" value="Glutaredoxin"/>
    <property type="match status" value="3"/>
</dbReference>
<proteinExistence type="inferred from homology"/>
<dbReference type="InterPro" id="IPR000866">
    <property type="entry name" value="AhpC/TSA"/>
</dbReference>
<dbReference type="InterPro" id="IPR003782">
    <property type="entry name" value="SCO1/SenC"/>
</dbReference>
<protein>
    <recommendedName>
        <fullName evidence="3">Thioredoxin domain-containing protein</fullName>
    </recommendedName>
</protein>
<dbReference type="InterPro" id="IPR036249">
    <property type="entry name" value="Thioredoxin-like_sf"/>
</dbReference>
<evidence type="ECO:0000313" key="4">
    <source>
        <dbReference type="EMBL" id="SVB16661.1"/>
    </source>
</evidence>
<feature type="domain" description="Thioredoxin" evidence="3">
    <location>
        <begin position="44"/>
        <end position="206"/>
    </location>
</feature>
<comment type="similarity">
    <text evidence="1">Belongs to the SCO1/2 family.</text>
</comment>
<feature type="domain" description="Thioredoxin" evidence="3">
    <location>
        <begin position="241"/>
        <end position="384"/>
    </location>
</feature>
<evidence type="ECO:0000259" key="3">
    <source>
        <dbReference type="PROSITE" id="PS51352"/>
    </source>
</evidence>